<evidence type="ECO:0000256" key="4">
    <source>
        <dbReference type="ARBA" id="ARBA00023172"/>
    </source>
</evidence>
<dbReference type="InterPro" id="IPR038488">
    <property type="entry name" value="Integrase_DNA-bd_sf"/>
</dbReference>
<dbReference type="eggNOG" id="COG0582">
    <property type="taxonomic scope" value="Bacteria"/>
</dbReference>
<dbReference type="GO" id="GO:0015074">
    <property type="term" value="P:DNA integration"/>
    <property type="evidence" value="ECO:0007669"/>
    <property type="project" value="UniProtKB-KW"/>
</dbReference>
<dbReference type="Proteomes" id="UP000054621">
    <property type="component" value="Unassembled WGS sequence"/>
</dbReference>
<dbReference type="EMBL" id="LNYV01000036">
    <property type="protein sequence ID" value="KTD55173.1"/>
    <property type="molecule type" value="Genomic_DNA"/>
</dbReference>
<keyword evidence="4" id="KW-0233">DNA recombination</keyword>
<accession>A0A0W0YE64</accession>
<dbReference type="Gene3D" id="1.10.150.130">
    <property type="match status" value="1"/>
</dbReference>
<dbReference type="InterPro" id="IPR044068">
    <property type="entry name" value="CB"/>
</dbReference>
<dbReference type="InterPro" id="IPR013762">
    <property type="entry name" value="Integrase-like_cat_sf"/>
</dbReference>
<dbReference type="Pfam" id="PF13356">
    <property type="entry name" value="Arm-DNA-bind_3"/>
    <property type="match status" value="1"/>
</dbReference>
<dbReference type="GO" id="GO:0006310">
    <property type="term" value="P:DNA recombination"/>
    <property type="evidence" value="ECO:0007669"/>
    <property type="project" value="UniProtKB-KW"/>
</dbReference>
<keyword evidence="3 5" id="KW-0238">DNA-binding</keyword>
<dbReference type="Gene3D" id="3.30.160.390">
    <property type="entry name" value="Integrase, DNA-binding domain"/>
    <property type="match status" value="1"/>
</dbReference>
<comment type="similarity">
    <text evidence="1">Belongs to the 'phage' integrase family.</text>
</comment>
<dbReference type="PROSITE" id="PS51900">
    <property type="entry name" value="CB"/>
    <property type="match status" value="1"/>
</dbReference>
<name>A0A0W0YE64_9GAMM</name>
<evidence type="ECO:0000313" key="8">
    <source>
        <dbReference type="EMBL" id="KTD55173.1"/>
    </source>
</evidence>
<proteinExistence type="inferred from homology"/>
<dbReference type="RefSeq" id="WP_027269470.1">
    <property type="nucleotide sequence ID" value="NZ_CAAAJE010000001.1"/>
</dbReference>
<dbReference type="Gene3D" id="1.10.443.10">
    <property type="entry name" value="Intergrase catalytic core"/>
    <property type="match status" value="1"/>
</dbReference>
<dbReference type="OrthoDB" id="9795573at2"/>
<evidence type="ECO:0000256" key="1">
    <source>
        <dbReference type="ARBA" id="ARBA00008857"/>
    </source>
</evidence>
<evidence type="ECO:0000256" key="5">
    <source>
        <dbReference type="PROSITE-ProRule" id="PRU01248"/>
    </source>
</evidence>
<dbReference type="InterPro" id="IPR025166">
    <property type="entry name" value="Integrase_DNA_bind_dom"/>
</dbReference>
<dbReference type="PROSITE" id="PS51898">
    <property type="entry name" value="TYR_RECOMBINASE"/>
    <property type="match status" value="1"/>
</dbReference>
<keyword evidence="2" id="KW-0229">DNA integration</keyword>
<sequence>MAEAEKGIKLTKTIVDKLEHIAGKTQTFYRDHDLKGFALRITSGGVKSFIIETRINGKVKRVTLGKYGNLTVEEARKQAKSLLGSVARGDDPIAEKKTKKVHAMTLQQVLNDYLKARKDLKPRTLNDYQCVLHEVVPDWLDKPLVNITREMIAKRHSKHGQGNSKARANNAMRVLRAIFNYAMYEYQDGNGHPIITINPVKYLSHTRAWYRVDRKQTVIKPHQLADWYKAVIILVETDNYRNALLWHDYFLLLLFTGMRKMEAASLRWVDIDLKSKTITLQDTKNHEIHTLPMSDFVYELMERRSRNKTSEFVFPAESKTGYIYEPKKAVNRVVELSGVPFTLHDLRRTFATIADSLDLPAYALKRLLNHKMNNDVTAGYIMKDVERLRKPMQQVTNFLLKHMNESVTHSLV</sequence>
<reference evidence="8 9" key="1">
    <citation type="submission" date="2015-11" db="EMBL/GenBank/DDBJ databases">
        <title>Genomic analysis of 38 Legionella species identifies large and diverse effector repertoires.</title>
        <authorList>
            <person name="Burstein D."/>
            <person name="Amaro F."/>
            <person name="Zusman T."/>
            <person name="Lifshitz Z."/>
            <person name="Cohen O."/>
            <person name="Gilbert J.A."/>
            <person name="Pupko T."/>
            <person name="Shuman H.A."/>
            <person name="Segal G."/>
        </authorList>
    </citation>
    <scope>NUCLEOTIDE SEQUENCE [LARGE SCALE GENOMIC DNA]</scope>
    <source>
        <strain evidence="8 9">Mt.St.Helens-4</strain>
    </source>
</reference>
<organism evidence="8 9">
    <name type="scientific">Legionella sainthelensi</name>
    <dbReference type="NCBI Taxonomy" id="28087"/>
    <lineage>
        <taxon>Bacteria</taxon>
        <taxon>Pseudomonadati</taxon>
        <taxon>Pseudomonadota</taxon>
        <taxon>Gammaproteobacteria</taxon>
        <taxon>Legionellales</taxon>
        <taxon>Legionellaceae</taxon>
        <taxon>Legionella</taxon>
    </lineage>
</organism>
<dbReference type="STRING" id="28087.Lsai_2765"/>
<evidence type="ECO:0000256" key="2">
    <source>
        <dbReference type="ARBA" id="ARBA00022908"/>
    </source>
</evidence>
<evidence type="ECO:0000259" key="7">
    <source>
        <dbReference type="PROSITE" id="PS51900"/>
    </source>
</evidence>
<feature type="domain" description="Tyr recombinase" evidence="6">
    <location>
        <begin position="218"/>
        <end position="393"/>
    </location>
</feature>
<feature type="domain" description="Core-binding (CB)" evidence="7">
    <location>
        <begin position="104"/>
        <end position="183"/>
    </location>
</feature>
<evidence type="ECO:0000313" key="9">
    <source>
        <dbReference type="Proteomes" id="UP000054621"/>
    </source>
</evidence>
<gene>
    <name evidence="8" type="ORF">Lsai_2765</name>
</gene>
<dbReference type="PATRIC" id="fig|28087.4.peg.2971"/>
<dbReference type="InterPro" id="IPR010998">
    <property type="entry name" value="Integrase_recombinase_N"/>
</dbReference>
<dbReference type="AlphaFoldDB" id="A0A0W0YE64"/>
<evidence type="ECO:0000259" key="6">
    <source>
        <dbReference type="PROSITE" id="PS51898"/>
    </source>
</evidence>
<dbReference type="InterPro" id="IPR011010">
    <property type="entry name" value="DNA_brk_join_enz"/>
</dbReference>
<dbReference type="GO" id="GO:0003677">
    <property type="term" value="F:DNA binding"/>
    <property type="evidence" value="ECO:0007669"/>
    <property type="project" value="UniProtKB-UniRule"/>
</dbReference>
<comment type="caution">
    <text evidence="8">The sequence shown here is derived from an EMBL/GenBank/DDBJ whole genome shotgun (WGS) entry which is preliminary data.</text>
</comment>
<dbReference type="Pfam" id="PF00589">
    <property type="entry name" value="Phage_integrase"/>
    <property type="match status" value="1"/>
</dbReference>
<dbReference type="InterPro" id="IPR050808">
    <property type="entry name" value="Phage_Integrase"/>
</dbReference>
<protein>
    <submittedName>
        <fullName evidence="8">Phage integrase</fullName>
    </submittedName>
</protein>
<dbReference type="SUPFAM" id="SSF56349">
    <property type="entry name" value="DNA breaking-rejoining enzymes"/>
    <property type="match status" value="1"/>
</dbReference>
<evidence type="ECO:0000256" key="3">
    <source>
        <dbReference type="ARBA" id="ARBA00023125"/>
    </source>
</evidence>
<dbReference type="PANTHER" id="PTHR30629">
    <property type="entry name" value="PROPHAGE INTEGRASE"/>
    <property type="match status" value="1"/>
</dbReference>
<dbReference type="InterPro" id="IPR002104">
    <property type="entry name" value="Integrase_catalytic"/>
</dbReference>
<dbReference type="PANTHER" id="PTHR30629:SF2">
    <property type="entry name" value="PROPHAGE INTEGRASE INTS-RELATED"/>
    <property type="match status" value="1"/>
</dbReference>